<gene>
    <name evidence="2" type="ORF">PFLUV_G00112410</name>
</gene>
<keyword evidence="3" id="KW-1185">Reference proteome</keyword>
<name>A0A6A5F6C7_PERFL</name>
<protein>
    <submittedName>
        <fullName evidence="2">Uncharacterized protein</fullName>
    </submittedName>
</protein>
<evidence type="ECO:0000313" key="3">
    <source>
        <dbReference type="Proteomes" id="UP000465112"/>
    </source>
</evidence>
<comment type="caution">
    <text evidence="2">The sequence shown here is derived from an EMBL/GenBank/DDBJ whole genome shotgun (WGS) entry which is preliminary data.</text>
</comment>
<proteinExistence type="predicted"/>
<evidence type="ECO:0000256" key="1">
    <source>
        <dbReference type="SAM" id="MobiDB-lite"/>
    </source>
</evidence>
<organism evidence="2 3">
    <name type="scientific">Perca fluviatilis</name>
    <name type="common">European perch</name>
    <dbReference type="NCBI Taxonomy" id="8168"/>
    <lineage>
        <taxon>Eukaryota</taxon>
        <taxon>Metazoa</taxon>
        <taxon>Chordata</taxon>
        <taxon>Craniata</taxon>
        <taxon>Vertebrata</taxon>
        <taxon>Euteleostomi</taxon>
        <taxon>Actinopterygii</taxon>
        <taxon>Neopterygii</taxon>
        <taxon>Teleostei</taxon>
        <taxon>Neoteleostei</taxon>
        <taxon>Acanthomorphata</taxon>
        <taxon>Eupercaria</taxon>
        <taxon>Perciformes</taxon>
        <taxon>Percoidei</taxon>
        <taxon>Percidae</taxon>
        <taxon>Percinae</taxon>
        <taxon>Perca</taxon>
    </lineage>
</organism>
<evidence type="ECO:0000313" key="2">
    <source>
        <dbReference type="EMBL" id="KAF1385885.1"/>
    </source>
</evidence>
<sequence length="89" mass="10241">MGSLAALLLWPRRCIQGSRGAGRGQPKLRQSGQARPAKPGERQIFVYLEGHYRTDEQFSKHENLLRLQQDSYLLMQPVRNATMEMKNND</sequence>
<dbReference type="Proteomes" id="UP000465112">
    <property type="component" value="Chromosome 9"/>
</dbReference>
<dbReference type="EMBL" id="VHII01000009">
    <property type="protein sequence ID" value="KAF1385885.1"/>
    <property type="molecule type" value="Genomic_DNA"/>
</dbReference>
<accession>A0A6A5F6C7</accession>
<dbReference type="AlphaFoldDB" id="A0A6A5F6C7"/>
<feature type="region of interest" description="Disordered" evidence="1">
    <location>
        <begin position="17"/>
        <end position="40"/>
    </location>
</feature>
<reference evidence="2 3" key="1">
    <citation type="submission" date="2019-06" db="EMBL/GenBank/DDBJ databases">
        <title>A chromosome-scale genome assembly of the European perch, Perca fluviatilis.</title>
        <authorList>
            <person name="Roques C."/>
            <person name="Zahm M."/>
            <person name="Cabau C."/>
            <person name="Klopp C."/>
            <person name="Bouchez O."/>
            <person name="Donnadieu C."/>
            <person name="Kuhl H."/>
            <person name="Gislard M."/>
            <person name="Guendouz S."/>
            <person name="Journot L."/>
            <person name="Haffray P."/>
            <person name="Bestin A."/>
            <person name="Morvezen R."/>
            <person name="Feron R."/>
            <person name="Wen M."/>
            <person name="Jouanno E."/>
            <person name="Herpin A."/>
            <person name="Schartl M."/>
            <person name="Postlethwait J."/>
            <person name="Schaerlinger B."/>
            <person name="Chardard D."/>
            <person name="Lecocq T."/>
            <person name="Poncet C."/>
            <person name="Jaffrelo L."/>
            <person name="Lampietro C."/>
            <person name="Guiguen Y."/>
        </authorList>
    </citation>
    <scope>NUCLEOTIDE SEQUENCE [LARGE SCALE GENOMIC DNA]</scope>
    <source>
        <tissue evidence="2">Blood</tissue>
    </source>
</reference>